<evidence type="ECO:0000259" key="4">
    <source>
        <dbReference type="PROSITE" id="PS50984"/>
    </source>
</evidence>
<dbReference type="PANTHER" id="PTHR13326">
    <property type="entry name" value="TRNA PSEUDOURIDINE SYNTHASE D"/>
    <property type="match status" value="1"/>
</dbReference>
<reference evidence="5 6" key="1">
    <citation type="journal article" date="2013" name="MBio">
        <title>Genome sequencing of the plant pathogen Taphrina deformans, the causal agent of peach leaf curl.</title>
        <authorList>
            <person name="Cisse O.H."/>
            <person name="Almeida J.M.G.C.F."/>
            <person name="Fonseca A."/>
            <person name="Kumar A.A."/>
            <person name="Salojaervi J."/>
            <person name="Overmyer K."/>
            <person name="Hauser P.M."/>
            <person name="Pagni M."/>
        </authorList>
    </citation>
    <scope>NUCLEOTIDE SEQUENCE [LARGE SCALE GENOMIC DNA]</scope>
    <source>
        <strain evidence="6">PYCC 5710 / ATCC 11124 / CBS 356.35 / IMI 108563 / JCM 9778 / NBRC 8474</strain>
    </source>
</reference>
<dbReference type="OrthoDB" id="447290at2759"/>
<evidence type="ECO:0000256" key="2">
    <source>
        <dbReference type="ARBA" id="ARBA00023235"/>
    </source>
</evidence>
<feature type="compositionally biased region" description="Basic and acidic residues" evidence="3">
    <location>
        <begin position="229"/>
        <end position="242"/>
    </location>
</feature>
<dbReference type="AlphaFoldDB" id="R4XIT1"/>
<dbReference type="GO" id="GO:0003723">
    <property type="term" value="F:RNA binding"/>
    <property type="evidence" value="ECO:0007669"/>
    <property type="project" value="InterPro"/>
</dbReference>
<dbReference type="VEuPathDB" id="FungiDB:TAPDE_004864"/>
<comment type="similarity">
    <text evidence="1">Belongs to the pseudouridine synthase TruD family.</text>
</comment>
<dbReference type="Gene3D" id="3.30.2350.20">
    <property type="entry name" value="TruD, catalytic domain"/>
    <property type="match status" value="2"/>
</dbReference>
<dbReference type="NCBIfam" id="TIGR00094">
    <property type="entry name" value="tRNA_TruD_broad"/>
    <property type="match status" value="1"/>
</dbReference>
<dbReference type="STRING" id="1097556.R4XIT1"/>
<dbReference type="SUPFAM" id="SSF55120">
    <property type="entry name" value="Pseudouridine synthase"/>
    <property type="match status" value="1"/>
</dbReference>
<evidence type="ECO:0000256" key="1">
    <source>
        <dbReference type="ARBA" id="ARBA00007953"/>
    </source>
</evidence>
<dbReference type="eggNOG" id="KOG2339">
    <property type="taxonomic scope" value="Eukaryota"/>
</dbReference>
<dbReference type="Proteomes" id="UP000013776">
    <property type="component" value="Unassembled WGS sequence"/>
</dbReference>
<keyword evidence="2" id="KW-0413">Isomerase</keyword>
<dbReference type="GO" id="GO:0009982">
    <property type="term" value="F:pseudouridine synthase activity"/>
    <property type="evidence" value="ECO:0007669"/>
    <property type="project" value="InterPro"/>
</dbReference>
<dbReference type="InterPro" id="IPR020103">
    <property type="entry name" value="PsdUridine_synth_cat_dom_sf"/>
</dbReference>
<proteinExistence type="inferred from homology"/>
<gene>
    <name evidence="5" type="ORF">TAPDE_004864</name>
</gene>
<dbReference type="Pfam" id="PF01142">
    <property type="entry name" value="TruD"/>
    <property type="match status" value="1"/>
</dbReference>
<organism evidence="5 6">
    <name type="scientific">Taphrina deformans (strain PYCC 5710 / ATCC 11124 / CBS 356.35 / IMI 108563 / JCM 9778 / NBRC 8474)</name>
    <name type="common">Peach leaf curl fungus</name>
    <name type="synonym">Lalaria deformans</name>
    <dbReference type="NCBI Taxonomy" id="1097556"/>
    <lineage>
        <taxon>Eukaryota</taxon>
        <taxon>Fungi</taxon>
        <taxon>Dikarya</taxon>
        <taxon>Ascomycota</taxon>
        <taxon>Taphrinomycotina</taxon>
        <taxon>Taphrinomycetes</taxon>
        <taxon>Taphrinales</taxon>
        <taxon>Taphrinaceae</taxon>
        <taxon>Taphrina</taxon>
    </lineage>
</organism>
<dbReference type="PROSITE" id="PS50984">
    <property type="entry name" value="TRUD"/>
    <property type="match status" value="1"/>
</dbReference>
<dbReference type="PIRSF" id="PIRSF037016">
    <property type="entry name" value="Pseudouridin_synth_euk_prd"/>
    <property type="match status" value="1"/>
</dbReference>
<keyword evidence="6" id="KW-1185">Reference proteome</keyword>
<dbReference type="CDD" id="cd02576">
    <property type="entry name" value="PseudoU_synth_ScPUS7"/>
    <property type="match status" value="1"/>
</dbReference>
<dbReference type="EMBL" id="CAHR02000232">
    <property type="protein sequence ID" value="CCG84404.1"/>
    <property type="molecule type" value="Genomic_DNA"/>
</dbReference>
<evidence type="ECO:0000256" key="3">
    <source>
        <dbReference type="SAM" id="MobiDB-lite"/>
    </source>
</evidence>
<feature type="domain" description="TRUD" evidence="4">
    <location>
        <begin position="364"/>
        <end position="592"/>
    </location>
</feature>
<dbReference type="PANTHER" id="PTHR13326:SF21">
    <property type="entry name" value="PSEUDOURIDYLATE SYNTHASE PUS7L"/>
    <property type="match status" value="1"/>
</dbReference>
<dbReference type="InterPro" id="IPR011760">
    <property type="entry name" value="PsdUridine_synth_TruD_insert"/>
</dbReference>
<evidence type="ECO:0000313" key="5">
    <source>
        <dbReference type="EMBL" id="CCG84404.1"/>
    </source>
</evidence>
<dbReference type="InterPro" id="IPR001656">
    <property type="entry name" value="PsdUridine_synth_TruD"/>
</dbReference>
<feature type="region of interest" description="Disordered" evidence="3">
    <location>
        <begin position="1"/>
        <end position="45"/>
    </location>
</feature>
<feature type="region of interest" description="Disordered" evidence="3">
    <location>
        <begin position="204"/>
        <end position="242"/>
    </location>
</feature>
<name>R4XIT1_TAPDE</name>
<protein>
    <recommendedName>
        <fullName evidence="4">TRUD domain-containing protein</fullName>
    </recommendedName>
</protein>
<dbReference type="GO" id="GO:0005634">
    <property type="term" value="C:nucleus"/>
    <property type="evidence" value="ECO:0007669"/>
    <property type="project" value="TreeGrafter"/>
</dbReference>
<dbReference type="GO" id="GO:0001522">
    <property type="term" value="P:pseudouridine synthesis"/>
    <property type="evidence" value="ECO:0007669"/>
    <property type="project" value="InterPro"/>
</dbReference>
<dbReference type="InterPro" id="IPR042214">
    <property type="entry name" value="TruD_catalytic"/>
</dbReference>
<evidence type="ECO:0000313" key="6">
    <source>
        <dbReference type="Proteomes" id="UP000013776"/>
    </source>
</evidence>
<sequence>MSEVQDSLSFAPPSKRLKTDVTSQQSGNGDGEEFLPAMQESPKKRLSEGDCGIEVYVNDNLPRFECLLKELTSDFQVFEINQAGEILKLRNVPKQEDLQRDREEAKAQKVEKQSLIEEQKFDYEGEAAKTLALLVGDNTFSKIKELFQYSSDWHGEGANAPLPVITEVISDREKRTSIHKAIREVFLGSLNSEARDDKKMRISYKQKQQNDRNRGSRGGRGGRGGRGRGGRDQGGGDRREAWTEPGDYTIFTVYKDGRDTMDVANNISKLLRIPPKVLGFAGTKDKRGCTVQLFSAYRTHINRIAGICGSNAMKSVSLGDFHYASKGLSLGDLKGNKFVMVLRNVQHSTDEHIHQAFQLIKEKGFVNYYGLQRFGSSATGTQQVGIHILRGEFEAACNAILEEHSGAWRETKEAKLLWIETRNASKTLDIMPGKCVAEVAMLKHMVKTDQKGDWAGAFNSIPRNLRLIYMHAYQSLVWNNATTQRLRRHGIHPIVGDLVLEEAEVPNDTTEINDKDGKAVLRARHLRSEELSNYTIYDVVLPLPGCDVSYPNHDIKEYYAEFMKKEQLDPFNMVRNTKETTLMGSYRKIMSRAIDLEWQILKYGDEQKDAQLVATNLDELEGKTISLPAAGPNTAVRLEFQLESAAYATMLLREALSSVPHSI</sequence>
<comment type="caution">
    <text evidence="5">The sequence shown here is derived from an EMBL/GenBank/DDBJ whole genome shotgun (WGS) entry which is preliminary data.</text>
</comment>
<accession>R4XIT1</accession>